<accession>A0A7D5T6E2</accession>
<dbReference type="KEGG" id="hpel:HZS54_17135"/>
<evidence type="ECO:0000313" key="1">
    <source>
        <dbReference type="EMBL" id="QLH83248.1"/>
    </source>
</evidence>
<name>A0A7D5T6E2_9EURY</name>
<dbReference type="AlphaFoldDB" id="A0A7D5T6E2"/>
<reference evidence="1 2" key="1">
    <citation type="submission" date="2020-07" db="EMBL/GenBank/DDBJ databases">
        <title>Halosimplex litoreum sp. nov. and Halosimplex rubrum sp. nov., isolated from different salt environments.</title>
        <authorList>
            <person name="Cui H."/>
        </authorList>
    </citation>
    <scope>NUCLEOTIDE SEQUENCE [LARGE SCALE GENOMIC DNA]</scope>
    <source>
        <strain evidence="1 2">R2</strain>
    </source>
</reference>
<dbReference type="Proteomes" id="UP000509346">
    <property type="component" value="Chromosome"/>
</dbReference>
<dbReference type="RefSeq" id="WP_179918298.1">
    <property type="nucleotide sequence ID" value="NZ_CP058909.1"/>
</dbReference>
<organism evidence="1 2">
    <name type="scientific">Halosimplex pelagicum</name>
    <dbReference type="NCBI Taxonomy" id="869886"/>
    <lineage>
        <taxon>Archaea</taxon>
        <taxon>Methanobacteriati</taxon>
        <taxon>Methanobacteriota</taxon>
        <taxon>Stenosarchaea group</taxon>
        <taxon>Halobacteria</taxon>
        <taxon>Halobacteriales</taxon>
        <taxon>Haloarculaceae</taxon>
        <taxon>Halosimplex</taxon>
    </lineage>
</organism>
<dbReference type="EMBL" id="CP058909">
    <property type="protein sequence ID" value="QLH83248.1"/>
    <property type="molecule type" value="Genomic_DNA"/>
</dbReference>
<keyword evidence="2" id="KW-1185">Reference proteome</keyword>
<protein>
    <submittedName>
        <fullName evidence="1">Uncharacterized protein</fullName>
    </submittedName>
</protein>
<evidence type="ECO:0000313" key="2">
    <source>
        <dbReference type="Proteomes" id="UP000509346"/>
    </source>
</evidence>
<dbReference type="GeneID" id="56084350"/>
<sequence>MAINHAIHTIGQLNRPAELRTKEEFGIQRGGDDDLRYQVDPFAELYYDKESSEIQGLSDRQIVGYDEPMINVCERLQEFSFVFAVFRPTSGYLAIEEEDQSAAELDVELGEEYKKSARKVDKEALGQSDGATLHDGFIQFHNWNPNRIGATPEEFGKAHSKYRDEILELERKGHRWNVVEWWMLKHKDTKIMAYSTLAEMEERLGDLIREAYTDSEQIITQTSAIEGRPIDRWSEAGKPGKYGILEFMYFRNLVKVCRESEAVLNLIDMNVPELRSYTDGVNDLRNDVMHPINTVFEEKSDIAEFIESITNVEEFLSRTENCL</sequence>
<proteinExistence type="predicted"/>
<gene>
    <name evidence="1" type="ORF">HZS54_17135</name>
</gene>